<dbReference type="EMBL" id="JADGJQ010000241">
    <property type="protein sequence ID" value="KAJ3165021.1"/>
    <property type="molecule type" value="Genomic_DNA"/>
</dbReference>
<organism evidence="1 2">
    <name type="scientific">Geranomyces variabilis</name>
    <dbReference type="NCBI Taxonomy" id="109894"/>
    <lineage>
        <taxon>Eukaryota</taxon>
        <taxon>Fungi</taxon>
        <taxon>Fungi incertae sedis</taxon>
        <taxon>Chytridiomycota</taxon>
        <taxon>Chytridiomycota incertae sedis</taxon>
        <taxon>Chytridiomycetes</taxon>
        <taxon>Spizellomycetales</taxon>
        <taxon>Powellomycetaceae</taxon>
        <taxon>Geranomyces</taxon>
    </lineage>
</organism>
<evidence type="ECO:0000313" key="1">
    <source>
        <dbReference type="EMBL" id="KAJ3165021.1"/>
    </source>
</evidence>
<name>A0AAD5TG99_9FUNG</name>
<protein>
    <submittedName>
        <fullName evidence="1">Uncharacterized protein</fullName>
    </submittedName>
</protein>
<dbReference type="Proteomes" id="UP001212152">
    <property type="component" value="Unassembled WGS sequence"/>
</dbReference>
<dbReference type="AlphaFoldDB" id="A0AAD5TG99"/>
<sequence>MGDFKCVVTCPSGFVTAPSEDSCLPPKSRCSLAAPLILGESTSATLSSWHRVPDPQFGRQLGVWYRVENPALTTIKVSLEND</sequence>
<evidence type="ECO:0000313" key="2">
    <source>
        <dbReference type="Proteomes" id="UP001212152"/>
    </source>
</evidence>
<keyword evidence="2" id="KW-1185">Reference proteome</keyword>
<accession>A0AAD5TG99</accession>
<gene>
    <name evidence="1" type="ORF">HDU87_003391</name>
</gene>
<reference evidence="1" key="1">
    <citation type="submission" date="2020-05" db="EMBL/GenBank/DDBJ databases">
        <title>Phylogenomic resolution of chytrid fungi.</title>
        <authorList>
            <person name="Stajich J.E."/>
            <person name="Amses K."/>
            <person name="Simmons R."/>
            <person name="Seto K."/>
            <person name="Myers J."/>
            <person name="Bonds A."/>
            <person name="Quandt C.A."/>
            <person name="Barry K."/>
            <person name="Liu P."/>
            <person name="Grigoriev I."/>
            <person name="Longcore J.E."/>
            <person name="James T.Y."/>
        </authorList>
    </citation>
    <scope>NUCLEOTIDE SEQUENCE</scope>
    <source>
        <strain evidence="1">JEL0379</strain>
    </source>
</reference>
<proteinExistence type="predicted"/>
<comment type="caution">
    <text evidence="1">The sequence shown here is derived from an EMBL/GenBank/DDBJ whole genome shotgun (WGS) entry which is preliminary data.</text>
</comment>
<feature type="non-terminal residue" evidence="1">
    <location>
        <position position="82"/>
    </location>
</feature>